<evidence type="ECO:0000256" key="4">
    <source>
        <dbReference type="ARBA" id="ARBA00022801"/>
    </source>
</evidence>
<reference evidence="14" key="2">
    <citation type="submission" date="2023-11" db="EMBL/GenBank/DDBJ databases">
        <title>MicrobeMod: A computational toolkit for identifying prokaryotic methylation and restriction-modification with nanopore sequencing.</title>
        <authorList>
            <person name="Crits-Christoph A."/>
            <person name="Kang S.C."/>
            <person name="Lee H."/>
            <person name="Ostrov N."/>
        </authorList>
    </citation>
    <scope>NUCLEOTIDE SEQUENCE</scope>
    <source>
        <strain evidence="14">ATCC 51242</strain>
    </source>
</reference>
<reference evidence="13 15" key="1">
    <citation type="submission" date="2014-03" db="EMBL/GenBank/DDBJ databases">
        <title>Complete genome sequence of the Radio-Resistant Rubrobacter radiotolerans RSPS-4.</title>
        <authorList>
            <person name="Egas C.C."/>
            <person name="Barroso C.C."/>
            <person name="Froufe H.J.C."/>
            <person name="Pacheco J.J."/>
            <person name="Albuquerque L.L."/>
            <person name="da Costa M.M.S."/>
        </authorList>
    </citation>
    <scope>NUCLEOTIDE SEQUENCE [LARGE SCALE GENOMIC DNA]</scope>
    <source>
        <strain evidence="13 15">RSPS-4</strain>
    </source>
</reference>
<evidence type="ECO:0000256" key="7">
    <source>
        <dbReference type="ARBA" id="ARBA00023295"/>
    </source>
</evidence>
<evidence type="ECO:0000313" key="14">
    <source>
        <dbReference type="EMBL" id="MDX5894510.1"/>
    </source>
</evidence>
<dbReference type="GO" id="GO:0030245">
    <property type="term" value="P:cellulose catabolic process"/>
    <property type="evidence" value="ECO:0007669"/>
    <property type="project" value="UniProtKB-KW"/>
</dbReference>
<keyword evidence="5" id="KW-0136">Cellulose degradation</keyword>
<dbReference type="InterPro" id="IPR001360">
    <property type="entry name" value="Glyco_hydro_1"/>
</dbReference>
<dbReference type="PATRIC" id="fig|42256.3.peg.1849"/>
<dbReference type="InterPro" id="IPR017853">
    <property type="entry name" value="GH"/>
</dbReference>
<dbReference type="InterPro" id="IPR017736">
    <property type="entry name" value="Glyco_hydro_1_beta-glucosidase"/>
</dbReference>
<evidence type="ECO:0000256" key="2">
    <source>
        <dbReference type="ARBA" id="ARBA00010838"/>
    </source>
</evidence>
<dbReference type="Pfam" id="PF00232">
    <property type="entry name" value="Glyco_hydro_1"/>
    <property type="match status" value="1"/>
</dbReference>
<keyword evidence="15" id="KW-1185">Reference proteome</keyword>
<dbReference type="GO" id="GO:0008422">
    <property type="term" value="F:beta-glucosidase activity"/>
    <property type="evidence" value="ECO:0007669"/>
    <property type="project" value="UniProtKB-EC"/>
</dbReference>
<dbReference type="GO" id="GO:0005829">
    <property type="term" value="C:cytosol"/>
    <property type="evidence" value="ECO:0007669"/>
    <property type="project" value="TreeGrafter"/>
</dbReference>
<gene>
    <name evidence="13" type="ORF">RradSPS_1822</name>
    <name evidence="14" type="ORF">SIL72_10785</name>
</gene>
<evidence type="ECO:0000256" key="8">
    <source>
        <dbReference type="ARBA" id="ARBA00023326"/>
    </source>
</evidence>
<feature type="binding site" evidence="10">
    <location>
        <position position="17"/>
    </location>
    <ligand>
        <name>substrate</name>
    </ligand>
</feature>
<organism evidence="13 15">
    <name type="scientific">Rubrobacter radiotolerans</name>
    <name type="common">Arthrobacter radiotolerans</name>
    <dbReference type="NCBI Taxonomy" id="42256"/>
    <lineage>
        <taxon>Bacteria</taxon>
        <taxon>Bacillati</taxon>
        <taxon>Actinomycetota</taxon>
        <taxon>Rubrobacteria</taxon>
        <taxon>Rubrobacterales</taxon>
        <taxon>Rubrobacteraceae</taxon>
        <taxon>Rubrobacter</taxon>
    </lineage>
</organism>
<dbReference type="PRINTS" id="PR00131">
    <property type="entry name" value="GLHYDRLASE1"/>
</dbReference>
<keyword evidence="8" id="KW-0624">Polysaccharide degradation</keyword>
<feature type="region of interest" description="Disordered" evidence="12">
    <location>
        <begin position="215"/>
        <end position="235"/>
    </location>
</feature>
<dbReference type="Proteomes" id="UP000025229">
    <property type="component" value="Chromosome"/>
</dbReference>
<feature type="binding site" evidence="10">
    <location>
        <position position="118"/>
    </location>
    <ligand>
        <name>substrate</name>
    </ligand>
</feature>
<evidence type="ECO:0000256" key="1">
    <source>
        <dbReference type="ARBA" id="ARBA00000448"/>
    </source>
</evidence>
<evidence type="ECO:0000256" key="6">
    <source>
        <dbReference type="ARBA" id="ARBA00023277"/>
    </source>
</evidence>
<evidence type="ECO:0000313" key="15">
    <source>
        <dbReference type="Proteomes" id="UP000025229"/>
    </source>
</evidence>
<dbReference type="EMBL" id="JAWXXX010000001">
    <property type="protein sequence ID" value="MDX5894510.1"/>
    <property type="molecule type" value="Genomic_DNA"/>
</dbReference>
<feature type="active site" description="Proton donor" evidence="9">
    <location>
        <position position="163"/>
    </location>
</feature>
<protein>
    <recommendedName>
        <fullName evidence="3 11">Beta-glucosidase</fullName>
        <ecNumber evidence="3 11">3.2.1.21</ecNumber>
    </recommendedName>
</protein>
<dbReference type="Proteomes" id="UP001281130">
    <property type="component" value="Unassembled WGS sequence"/>
</dbReference>
<dbReference type="RefSeq" id="WP_051589640.1">
    <property type="nucleotide sequence ID" value="NZ_CP007514.1"/>
</dbReference>
<dbReference type="SUPFAM" id="SSF51445">
    <property type="entry name" value="(Trans)glycosidases"/>
    <property type="match status" value="1"/>
</dbReference>
<dbReference type="InterPro" id="IPR033132">
    <property type="entry name" value="GH_1_N_CS"/>
</dbReference>
<dbReference type="EC" id="3.2.1.21" evidence="3 11"/>
<evidence type="ECO:0000256" key="5">
    <source>
        <dbReference type="ARBA" id="ARBA00023001"/>
    </source>
</evidence>
<dbReference type="HOGENOM" id="CLU_001859_1_3_11"/>
<dbReference type="EMBL" id="CP007514">
    <property type="protein sequence ID" value="AHY47105.1"/>
    <property type="molecule type" value="Genomic_DNA"/>
</dbReference>
<evidence type="ECO:0000256" key="10">
    <source>
        <dbReference type="PIRSR" id="PIRSR617736-2"/>
    </source>
</evidence>
<dbReference type="STRING" id="42256.RradSPS_1822"/>
<feature type="binding site" evidence="10">
    <location>
        <begin position="408"/>
        <end position="409"/>
    </location>
    <ligand>
        <name>substrate</name>
    </ligand>
</feature>
<feature type="binding site" evidence="10">
    <location>
        <position position="292"/>
    </location>
    <ligand>
        <name>substrate</name>
    </ligand>
</feature>
<dbReference type="OrthoDB" id="3182512at2"/>
<dbReference type="PANTHER" id="PTHR10353">
    <property type="entry name" value="GLYCOSYL HYDROLASE"/>
    <property type="match status" value="1"/>
</dbReference>
<evidence type="ECO:0000256" key="9">
    <source>
        <dbReference type="PIRSR" id="PIRSR617736-1"/>
    </source>
</evidence>
<dbReference type="NCBIfam" id="TIGR03356">
    <property type="entry name" value="BGL"/>
    <property type="match status" value="1"/>
</dbReference>
<name>A0A023X547_RUBRA</name>
<feature type="binding site" evidence="10">
    <location>
        <position position="162"/>
    </location>
    <ligand>
        <name>substrate</name>
    </ligand>
</feature>
<comment type="similarity">
    <text evidence="2 11">Belongs to the glycosyl hydrolase 1 family.</text>
</comment>
<evidence type="ECO:0000256" key="3">
    <source>
        <dbReference type="ARBA" id="ARBA00012744"/>
    </source>
</evidence>
<dbReference type="Gene3D" id="3.20.20.80">
    <property type="entry name" value="Glycosidases"/>
    <property type="match status" value="1"/>
</dbReference>
<keyword evidence="4 11" id="KW-0378">Hydrolase</keyword>
<comment type="catalytic activity">
    <reaction evidence="1 11">
        <text>Hydrolysis of terminal, non-reducing beta-D-glucosyl residues with release of beta-D-glucose.</text>
        <dbReference type="EC" id="3.2.1.21"/>
    </reaction>
</comment>
<evidence type="ECO:0000313" key="13">
    <source>
        <dbReference type="EMBL" id="AHY47105.1"/>
    </source>
</evidence>
<feature type="active site" description="Nucleophile" evidence="9">
    <location>
        <position position="354"/>
    </location>
</feature>
<sequence length="459" mass="51710">MDFPEGFLWGAATASYQIEGAADEDGRAPSIWDTFSHTPGKVYRGDTGDVACDHYHRLDEDLDLMADLGLKAYRFSVAWPRIQPDGRGPVNEKGLDFYRRLVSGLRERGIEPMLTLYHWDLPQALEDRGGWTVRETAERFAEYAGLVYEALADEVAFWITLNEPWVASWFGHEAGVHAPGRKSTEEALLATHHLLLGHGLALERMRDGGREGNRLGVTLSLSPVSPSRDRDAEAARRTDGNVNRLYLDPLFRGEYPPDMAEHYRKTSDFGFVRDGDLQRISAPVDFLGVNYYMRHTVREDGSEKADFPSVGARIVIPHDARRTAMGWPVDAGGLTELLVRLHEEYGVGRIYVTESGIAVHDYAAPDGEVRDGERIEYLDSHFRAAREAMSRGVDLRGYMVWSLLDNFEWAEGYSKRFGLVYVDYPTGKRTPKASARWYREVIERNGLEDGTETAGGERS</sequence>
<dbReference type="PANTHER" id="PTHR10353:SF36">
    <property type="entry name" value="LP05116P"/>
    <property type="match status" value="1"/>
</dbReference>
<accession>A0A023X547</accession>
<evidence type="ECO:0000256" key="12">
    <source>
        <dbReference type="SAM" id="MobiDB-lite"/>
    </source>
</evidence>
<dbReference type="AlphaFoldDB" id="A0A023X547"/>
<dbReference type="KEGG" id="rrd:RradSPS_1822"/>
<feature type="binding site" evidence="10">
    <location>
        <position position="401"/>
    </location>
    <ligand>
        <name>substrate</name>
    </ligand>
</feature>
<keyword evidence="7 11" id="KW-0326">Glycosidase</keyword>
<proteinExistence type="inferred from homology"/>
<dbReference type="PROSITE" id="PS00653">
    <property type="entry name" value="GLYCOSYL_HYDROL_F1_2"/>
    <property type="match status" value="1"/>
</dbReference>
<keyword evidence="6" id="KW-0119">Carbohydrate metabolism</keyword>
<dbReference type="FunFam" id="3.20.20.80:FF:000004">
    <property type="entry name" value="Beta-glucosidase 6-phospho-beta-glucosidase"/>
    <property type="match status" value="1"/>
</dbReference>
<dbReference type="eggNOG" id="COG2723">
    <property type="taxonomic scope" value="Bacteria"/>
</dbReference>
<evidence type="ECO:0000256" key="11">
    <source>
        <dbReference type="RuleBase" id="RU361175"/>
    </source>
</evidence>